<sequence>MSKLLAVLGATGLQGSGVVNYVRRDPELSKQWKVRAITRNVDSDKAKALREKAEVVKGNATDRAALAKALEGVHTLFAMTTPVFGVDDPLEAEFQVIKTIADVAVEQGIQYLIFSTLPSCRDVSNGKYTGVAPFDAKAKGKEYIETLPIKSSFYCPGSFMKTLPLRPCLLHDRIPTKVIHGFSPAT</sequence>
<reference evidence="4 5" key="1">
    <citation type="submission" date="2023-08" db="EMBL/GenBank/DDBJ databases">
        <title>Black Yeasts Isolated from many extreme environments.</title>
        <authorList>
            <person name="Coleine C."/>
            <person name="Stajich J.E."/>
            <person name="Selbmann L."/>
        </authorList>
    </citation>
    <scope>NUCLEOTIDE SEQUENCE [LARGE SCALE GENOMIC DNA]</scope>
    <source>
        <strain evidence="4 5">CCFEE 5885</strain>
    </source>
</reference>
<keyword evidence="5" id="KW-1185">Reference proteome</keyword>
<protein>
    <recommendedName>
        <fullName evidence="3">NmrA-like domain-containing protein</fullName>
    </recommendedName>
</protein>
<comment type="similarity">
    <text evidence="1">Belongs to the NmrA-type oxidoreductase family.</text>
</comment>
<gene>
    <name evidence="4" type="ORF">LTR24_002501</name>
</gene>
<evidence type="ECO:0000313" key="4">
    <source>
        <dbReference type="EMBL" id="KAK5096739.1"/>
    </source>
</evidence>
<keyword evidence="2" id="KW-0521">NADP</keyword>
<dbReference type="SUPFAM" id="SSF51735">
    <property type="entry name" value="NAD(P)-binding Rossmann-fold domains"/>
    <property type="match status" value="1"/>
</dbReference>
<dbReference type="Gene3D" id="3.40.50.720">
    <property type="entry name" value="NAD(P)-binding Rossmann-like Domain"/>
    <property type="match status" value="1"/>
</dbReference>
<feature type="domain" description="NmrA-like" evidence="3">
    <location>
        <begin position="1"/>
        <end position="163"/>
    </location>
</feature>
<evidence type="ECO:0000313" key="5">
    <source>
        <dbReference type="Proteomes" id="UP001345013"/>
    </source>
</evidence>
<name>A0ABR0KIR7_9EURO</name>
<dbReference type="Pfam" id="PF05368">
    <property type="entry name" value="NmrA"/>
    <property type="match status" value="1"/>
</dbReference>
<dbReference type="InterPro" id="IPR036291">
    <property type="entry name" value="NAD(P)-bd_dom_sf"/>
</dbReference>
<dbReference type="PANTHER" id="PTHR42748">
    <property type="entry name" value="NITROGEN METABOLITE REPRESSION PROTEIN NMRA FAMILY MEMBER"/>
    <property type="match status" value="1"/>
</dbReference>
<dbReference type="InterPro" id="IPR051164">
    <property type="entry name" value="NmrA-like_oxidored"/>
</dbReference>
<comment type="caution">
    <text evidence="4">The sequence shown here is derived from an EMBL/GenBank/DDBJ whole genome shotgun (WGS) entry which is preliminary data.</text>
</comment>
<evidence type="ECO:0000259" key="3">
    <source>
        <dbReference type="Pfam" id="PF05368"/>
    </source>
</evidence>
<accession>A0ABR0KIR7</accession>
<evidence type="ECO:0000256" key="2">
    <source>
        <dbReference type="ARBA" id="ARBA00022857"/>
    </source>
</evidence>
<organism evidence="4 5">
    <name type="scientific">Lithohypha guttulata</name>
    <dbReference type="NCBI Taxonomy" id="1690604"/>
    <lineage>
        <taxon>Eukaryota</taxon>
        <taxon>Fungi</taxon>
        <taxon>Dikarya</taxon>
        <taxon>Ascomycota</taxon>
        <taxon>Pezizomycotina</taxon>
        <taxon>Eurotiomycetes</taxon>
        <taxon>Chaetothyriomycetidae</taxon>
        <taxon>Chaetothyriales</taxon>
        <taxon>Trichomeriaceae</taxon>
        <taxon>Lithohypha</taxon>
    </lineage>
</organism>
<dbReference type="EMBL" id="JAVRRG010000021">
    <property type="protein sequence ID" value="KAK5096739.1"/>
    <property type="molecule type" value="Genomic_DNA"/>
</dbReference>
<evidence type="ECO:0000256" key="1">
    <source>
        <dbReference type="ARBA" id="ARBA00006328"/>
    </source>
</evidence>
<dbReference type="Proteomes" id="UP001345013">
    <property type="component" value="Unassembled WGS sequence"/>
</dbReference>
<dbReference type="PANTHER" id="PTHR42748:SF11">
    <property type="entry name" value="NMRA-LIKE DOMAIN-CONTAINING PROTEIN"/>
    <property type="match status" value="1"/>
</dbReference>
<dbReference type="InterPro" id="IPR008030">
    <property type="entry name" value="NmrA-like"/>
</dbReference>
<proteinExistence type="inferred from homology"/>